<dbReference type="InterPro" id="IPR046450">
    <property type="entry name" value="PA_dom_sf"/>
</dbReference>
<reference evidence="10" key="1">
    <citation type="submission" date="2021-01" db="EMBL/GenBank/DDBJ databases">
        <authorList>
            <person name="Corre E."/>
            <person name="Pelletier E."/>
            <person name="Niang G."/>
            <person name="Scheremetjew M."/>
            <person name="Finn R."/>
            <person name="Kale V."/>
            <person name="Holt S."/>
            <person name="Cochrane G."/>
            <person name="Meng A."/>
            <person name="Brown T."/>
            <person name="Cohen L."/>
        </authorList>
    </citation>
    <scope>NUCLEOTIDE SEQUENCE</scope>
    <source>
        <strain evidence="10">CCMP1594</strain>
    </source>
</reference>
<dbReference type="InterPro" id="IPR012341">
    <property type="entry name" value="6hp_glycosidase-like_sf"/>
</dbReference>
<keyword evidence="7" id="KW-0378">Hydrolase</keyword>
<keyword evidence="7" id="KW-0326">Glycosidase</keyword>
<accession>A0A7S4FFU4</accession>
<dbReference type="EMBL" id="HBJA01010169">
    <property type="protein sequence ID" value="CAE0792055.1"/>
    <property type="molecule type" value="Transcribed_RNA"/>
</dbReference>
<dbReference type="EC" id="3.2.1.-" evidence="7"/>
<feature type="active site" description="Proton donor" evidence="5">
    <location>
        <position position="91"/>
    </location>
</feature>
<evidence type="ECO:0000259" key="9">
    <source>
        <dbReference type="Pfam" id="PF02225"/>
    </source>
</evidence>
<keyword evidence="6" id="KW-0479">Metal-binding</keyword>
<organism evidence="10">
    <name type="scientific">Eutreptiella gymnastica</name>
    <dbReference type="NCBI Taxonomy" id="73025"/>
    <lineage>
        <taxon>Eukaryota</taxon>
        <taxon>Discoba</taxon>
        <taxon>Euglenozoa</taxon>
        <taxon>Euglenida</taxon>
        <taxon>Spirocuta</taxon>
        <taxon>Euglenophyceae</taxon>
        <taxon>Eutreptiales</taxon>
        <taxon>Eutreptiaceae</taxon>
        <taxon>Eutreptiella</taxon>
    </lineage>
</organism>
<evidence type="ECO:0000256" key="6">
    <source>
        <dbReference type="PIRSR" id="PIRSR601382-2"/>
    </source>
</evidence>
<comment type="similarity">
    <text evidence="2 7">Belongs to the glycosyl hydrolase 47 family.</text>
</comment>
<dbReference type="GO" id="GO:0044322">
    <property type="term" value="C:endoplasmic reticulum quality control compartment"/>
    <property type="evidence" value="ECO:0007669"/>
    <property type="project" value="GOC"/>
</dbReference>
<feature type="active site" description="Proton donor" evidence="5">
    <location>
        <position position="317"/>
    </location>
</feature>
<dbReference type="Gene3D" id="3.50.30.30">
    <property type="match status" value="1"/>
</dbReference>
<evidence type="ECO:0000256" key="4">
    <source>
        <dbReference type="ARBA" id="ARBA00023180"/>
    </source>
</evidence>
<dbReference type="PANTHER" id="PTHR45679">
    <property type="entry name" value="ER DEGRADATION-ENHANCING ALPHA-MANNOSIDASE-LIKE PROTEIN 2"/>
    <property type="match status" value="1"/>
</dbReference>
<dbReference type="GO" id="GO:0005975">
    <property type="term" value="P:carbohydrate metabolic process"/>
    <property type="evidence" value="ECO:0007669"/>
    <property type="project" value="InterPro"/>
</dbReference>
<comment type="cofactor">
    <cofactor evidence="6">
        <name>Ca(2+)</name>
        <dbReference type="ChEBI" id="CHEBI:29108"/>
    </cofactor>
</comment>
<evidence type="ECO:0000256" key="3">
    <source>
        <dbReference type="ARBA" id="ARBA00022824"/>
    </source>
</evidence>
<dbReference type="GO" id="GO:0004571">
    <property type="term" value="F:mannosyl-oligosaccharide 1,2-alpha-mannosidase activity"/>
    <property type="evidence" value="ECO:0007669"/>
    <property type="project" value="InterPro"/>
</dbReference>
<dbReference type="InterPro" id="IPR036026">
    <property type="entry name" value="Seven-hairpin_glycosidases"/>
</dbReference>
<dbReference type="Pfam" id="PF01532">
    <property type="entry name" value="Glyco_hydro_47"/>
    <property type="match status" value="1"/>
</dbReference>
<dbReference type="InterPro" id="IPR044674">
    <property type="entry name" value="EDEM1/2/3"/>
</dbReference>
<feature type="compositionally biased region" description="Low complexity" evidence="8">
    <location>
        <begin position="800"/>
        <end position="832"/>
    </location>
</feature>
<dbReference type="GO" id="GO:0016020">
    <property type="term" value="C:membrane"/>
    <property type="evidence" value="ECO:0007669"/>
    <property type="project" value="InterPro"/>
</dbReference>
<proteinExistence type="inferred from homology"/>
<keyword evidence="3" id="KW-0256">Endoplasmic reticulum</keyword>
<feature type="region of interest" description="Disordered" evidence="8">
    <location>
        <begin position="458"/>
        <end position="486"/>
    </location>
</feature>
<dbReference type="AlphaFoldDB" id="A0A7S4FFU4"/>
<dbReference type="InterPro" id="IPR001382">
    <property type="entry name" value="Glyco_hydro_47"/>
</dbReference>
<evidence type="ECO:0000256" key="7">
    <source>
        <dbReference type="RuleBase" id="RU361193"/>
    </source>
</evidence>
<evidence type="ECO:0000256" key="1">
    <source>
        <dbReference type="ARBA" id="ARBA00004240"/>
    </source>
</evidence>
<dbReference type="InterPro" id="IPR003137">
    <property type="entry name" value="PA_domain"/>
</dbReference>
<keyword evidence="4" id="KW-0325">Glycoprotein</keyword>
<dbReference type="Pfam" id="PF02225">
    <property type="entry name" value="PA"/>
    <property type="match status" value="1"/>
</dbReference>
<evidence type="ECO:0000256" key="8">
    <source>
        <dbReference type="SAM" id="MobiDB-lite"/>
    </source>
</evidence>
<feature type="domain" description="PA" evidence="9">
    <location>
        <begin position="656"/>
        <end position="744"/>
    </location>
</feature>
<evidence type="ECO:0000313" key="10">
    <source>
        <dbReference type="EMBL" id="CAE0792055.1"/>
    </source>
</evidence>
<comment type="subcellular location">
    <subcellularLocation>
        <location evidence="1">Endoplasmic reticulum</location>
    </subcellularLocation>
</comment>
<dbReference type="GO" id="GO:0005509">
    <property type="term" value="F:calcium ion binding"/>
    <property type="evidence" value="ECO:0007669"/>
    <property type="project" value="InterPro"/>
</dbReference>
<evidence type="ECO:0000256" key="2">
    <source>
        <dbReference type="ARBA" id="ARBA00007658"/>
    </source>
</evidence>
<protein>
    <recommendedName>
        <fullName evidence="7">alpha-1,2-Mannosidase</fullName>
        <ecNumber evidence="7">3.2.1.-</ecNumber>
    </recommendedName>
</protein>
<feature type="binding site" evidence="6">
    <location>
        <position position="421"/>
    </location>
    <ligand>
        <name>Ca(2+)</name>
        <dbReference type="ChEBI" id="CHEBI:29108"/>
    </ligand>
</feature>
<dbReference type="Gene3D" id="1.50.10.10">
    <property type="match status" value="1"/>
</dbReference>
<dbReference type="GO" id="GO:1904380">
    <property type="term" value="P:endoplasmic reticulum mannose trimming"/>
    <property type="evidence" value="ECO:0007669"/>
    <property type="project" value="InterPro"/>
</dbReference>
<feature type="region of interest" description="Disordered" evidence="8">
    <location>
        <begin position="800"/>
        <end position="879"/>
    </location>
</feature>
<keyword evidence="6" id="KW-0106">Calcium</keyword>
<gene>
    <name evidence="10" type="ORF">EGYM00163_LOCUS3171</name>
</gene>
<dbReference type="SUPFAM" id="SSF48225">
    <property type="entry name" value="Seven-hairpin glycosidases"/>
    <property type="match status" value="1"/>
</dbReference>
<dbReference type="PRINTS" id="PR00747">
    <property type="entry name" value="GLYHDRLASE47"/>
</dbReference>
<sequence>MSTARRWELAEEVKEMFYHSYAGYMKYAFPKDELKPVSCTGVDNWGGLSLTLVDSLDMLVVLGNITEFRNVVRYLGQSLNFNKKRAMSLFELNIRALGGLLSGHHFAEQLLPEYDGVLLRKSVELADILLTAFDSPTGIPFNEVTPDGPNHKETTNCPAAAGTLLLEFGYLSTLTGNCKYLMAARGALDALWAARSTLNLWGTVIDVNKGNWQVTDADIGASIDSLYEYLFKSYLLFGDDRYLRIFEDAYGGAERHLKRDNWYIKVDMHTGGNEKRHVNSLQAFWPGLQVLAGLVPDAMASWNRFHCLEHKFGFMPERYSLNTGDLMEKGYPLRPEFLESTAFLFEVTGNHKYLEIGENAVRKLQRLARTRCGFGAVVDVTSGKLEDKMETFFLSETLKYLYLMFVPEEPLNISSRYIFNTEAHPLPITLDNHRMHNKCTDPRLVQACADWNKRMDAMGAGPEGTIKPRRRRSKRAADGSTRPRYTLDEVCVRQQRNDLTKRRPARNNYNTAYAPQGQCPVTSVLDAEFGFQEPDLGTCFQKSPPKGTAASMCPRDSAPQKTVFQVPAGDGKMLEMQFLSSGSDVQLTKVNGGVILHGVDINELHVANLPFSVKAFVMDKFGRRKEEQLQEIMCSTAQFGASLAYARNEVRRTQLWYPSAGRDGCTPVTEAPQTHFSNKFVVMFDRGVCPFQRKIEHGQAAGAVAVIIANNQDDGMVHMAPDVDSTNASLVTIPSVFVSRKDAVILRERLQNPDDLVVVTLGRSSPSVFRNLGLEVQSLSSGNILIKHLSATPTSSEISAPAAVAAPPEPADSAQTAEAAEAVNAVDPANVEGSAPSDQDQPASKGIDEAIQERFAQYHADQRKKSGQDEGQGETTPGG</sequence>
<feature type="active site" evidence="5">
    <location>
        <position position="336"/>
    </location>
</feature>
<name>A0A7S4FFU4_9EUGL</name>
<feature type="active site" evidence="5">
    <location>
        <position position="224"/>
    </location>
</feature>
<dbReference type="SUPFAM" id="SSF52025">
    <property type="entry name" value="PA domain"/>
    <property type="match status" value="1"/>
</dbReference>
<evidence type="ECO:0000256" key="5">
    <source>
        <dbReference type="PIRSR" id="PIRSR601382-1"/>
    </source>
</evidence>